<evidence type="ECO:0000256" key="6">
    <source>
        <dbReference type="ARBA" id="ARBA00047615"/>
    </source>
</evidence>
<dbReference type="STRING" id="870242.cpu_08150"/>
<dbReference type="GO" id="GO:0006220">
    <property type="term" value="P:pyrimidine nucleotide metabolic process"/>
    <property type="evidence" value="ECO:0007669"/>
    <property type="project" value="UniProtKB-UniRule"/>
</dbReference>
<keyword evidence="4 8" id="KW-0418">Kinase</keyword>
<comment type="catalytic activity">
    <reaction evidence="6 8">
        <text>dCMP + ATP = dCDP + ADP</text>
        <dbReference type="Rhea" id="RHEA:25094"/>
        <dbReference type="ChEBI" id="CHEBI:30616"/>
        <dbReference type="ChEBI" id="CHEBI:57566"/>
        <dbReference type="ChEBI" id="CHEBI:58593"/>
        <dbReference type="ChEBI" id="CHEBI:456216"/>
        <dbReference type="EC" id="2.7.4.25"/>
    </reaction>
</comment>
<gene>
    <name evidence="8" type="primary">cmk</name>
    <name evidence="10" type="ORF">cpu_08150</name>
</gene>
<dbReference type="Gene3D" id="3.40.50.300">
    <property type="entry name" value="P-loop containing nucleotide triphosphate hydrolases"/>
    <property type="match status" value="1"/>
</dbReference>
<dbReference type="EMBL" id="BDJK01000011">
    <property type="protein sequence ID" value="GAV22305.1"/>
    <property type="molecule type" value="Genomic_DNA"/>
</dbReference>
<evidence type="ECO:0000259" key="9">
    <source>
        <dbReference type="Pfam" id="PF02224"/>
    </source>
</evidence>
<dbReference type="Proteomes" id="UP000187485">
    <property type="component" value="Unassembled WGS sequence"/>
</dbReference>
<evidence type="ECO:0000256" key="5">
    <source>
        <dbReference type="ARBA" id="ARBA00022840"/>
    </source>
</evidence>
<dbReference type="RefSeq" id="WP_075858791.1">
    <property type="nucleotide sequence ID" value="NZ_BDJK01000011.1"/>
</dbReference>
<evidence type="ECO:0000256" key="1">
    <source>
        <dbReference type="ARBA" id="ARBA00009427"/>
    </source>
</evidence>
<comment type="catalytic activity">
    <reaction evidence="7 8">
        <text>CMP + ATP = CDP + ADP</text>
        <dbReference type="Rhea" id="RHEA:11600"/>
        <dbReference type="ChEBI" id="CHEBI:30616"/>
        <dbReference type="ChEBI" id="CHEBI:58069"/>
        <dbReference type="ChEBI" id="CHEBI:60377"/>
        <dbReference type="ChEBI" id="CHEBI:456216"/>
        <dbReference type="EC" id="2.7.4.25"/>
    </reaction>
</comment>
<dbReference type="GO" id="GO:0005524">
    <property type="term" value="F:ATP binding"/>
    <property type="evidence" value="ECO:0007669"/>
    <property type="project" value="UniProtKB-UniRule"/>
</dbReference>
<dbReference type="NCBIfam" id="TIGR00017">
    <property type="entry name" value="cmk"/>
    <property type="match status" value="1"/>
</dbReference>
<dbReference type="SUPFAM" id="SSF52540">
    <property type="entry name" value="P-loop containing nucleoside triphosphate hydrolases"/>
    <property type="match status" value="1"/>
</dbReference>
<name>A0A1L8CTP5_9THEO</name>
<dbReference type="EC" id="2.7.4.25" evidence="8"/>
<accession>A0A1L8CTP5</accession>
<evidence type="ECO:0000256" key="3">
    <source>
        <dbReference type="ARBA" id="ARBA00022741"/>
    </source>
</evidence>
<dbReference type="Pfam" id="PF02224">
    <property type="entry name" value="Cytidylate_kin"/>
    <property type="match status" value="1"/>
</dbReference>
<dbReference type="GO" id="GO:0015949">
    <property type="term" value="P:nucleobase-containing small molecule interconversion"/>
    <property type="evidence" value="ECO:0007669"/>
    <property type="project" value="TreeGrafter"/>
</dbReference>
<evidence type="ECO:0000313" key="11">
    <source>
        <dbReference type="Proteomes" id="UP000187485"/>
    </source>
</evidence>
<evidence type="ECO:0000256" key="8">
    <source>
        <dbReference type="HAMAP-Rule" id="MF_00238"/>
    </source>
</evidence>
<evidence type="ECO:0000256" key="4">
    <source>
        <dbReference type="ARBA" id="ARBA00022777"/>
    </source>
</evidence>
<dbReference type="PANTHER" id="PTHR21299">
    <property type="entry name" value="CYTIDYLATE KINASE/PANTOATE-BETA-ALANINE LIGASE"/>
    <property type="match status" value="1"/>
</dbReference>
<comment type="subcellular location">
    <subcellularLocation>
        <location evidence="8">Cytoplasm</location>
    </subcellularLocation>
</comment>
<evidence type="ECO:0000256" key="2">
    <source>
        <dbReference type="ARBA" id="ARBA00022679"/>
    </source>
</evidence>
<evidence type="ECO:0000313" key="10">
    <source>
        <dbReference type="EMBL" id="GAV22305.1"/>
    </source>
</evidence>
<dbReference type="GO" id="GO:0005829">
    <property type="term" value="C:cytosol"/>
    <property type="evidence" value="ECO:0007669"/>
    <property type="project" value="TreeGrafter"/>
</dbReference>
<comment type="caution">
    <text evidence="10">The sequence shown here is derived from an EMBL/GenBank/DDBJ whole genome shotgun (WGS) entry which is preliminary data.</text>
</comment>
<feature type="binding site" evidence="8">
    <location>
        <begin position="7"/>
        <end position="15"/>
    </location>
    <ligand>
        <name>ATP</name>
        <dbReference type="ChEBI" id="CHEBI:30616"/>
    </ligand>
</feature>
<dbReference type="InterPro" id="IPR011994">
    <property type="entry name" value="Cytidylate_kinase_dom"/>
</dbReference>
<dbReference type="CDD" id="cd02020">
    <property type="entry name" value="CMPK"/>
    <property type="match status" value="1"/>
</dbReference>
<dbReference type="CDD" id="cd02019">
    <property type="entry name" value="NK"/>
    <property type="match status" value="1"/>
</dbReference>
<proteinExistence type="inferred from homology"/>
<dbReference type="AlphaFoldDB" id="A0A1L8CTP5"/>
<dbReference type="HAMAP" id="MF_00238">
    <property type="entry name" value="Cytidyl_kinase_type1"/>
    <property type="match status" value="1"/>
</dbReference>
<protein>
    <recommendedName>
        <fullName evidence="8">Cytidylate kinase</fullName>
        <shortName evidence="8">CK</shortName>
        <ecNumber evidence="8">2.7.4.25</ecNumber>
    </recommendedName>
    <alternativeName>
        <fullName evidence="8">Cytidine monophosphate kinase</fullName>
        <shortName evidence="8">CMP kinase</shortName>
    </alternativeName>
</protein>
<dbReference type="GO" id="GO:0036430">
    <property type="term" value="F:CMP kinase activity"/>
    <property type="evidence" value="ECO:0007669"/>
    <property type="project" value="RHEA"/>
</dbReference>
<comment type="similarity">
    <text evidence="1 8">Belongs to the cytidylate kinase family. Type 1 subfamily.</text>
</comment>
<keyword evidence="11" id="KW-1185">Reference proteome</keyword>
<keyword evidence="3 8" id="KW-0547">Nucleotide-binding</keyword>
<dbReference type="PANTHER" id="PTHR21299:SF2">
    <property type="entry name" value="CYTIDYLATE KINASE"/>
    <property type="match status" value="1"/>
</dbReference>
<keyword evidence="5 8" id="KW-0067">ATP-binding</keyword>
<dbReference type="InterPro" id="IPR003136">
    <property type="entry name" value="Cytidylate_kin"/>
</dbReference>
<dbReference type="OrthoDB" id="9807434at2"/>
<reference evidence="11" key="1">
    <citation type="submission" date="2016-12" db="EMBL/GenBank/DDBJ databases">
        <title>Draft Genome Sequences od Carboxydothermus pertinax and islandicus, Hydrogenogenic Carboxydotrophic Bacteria.</title>
        <authorList>
            <person name="Fukuyama Y."/>
            <person name="Ohmae K."/>
            <person name="Yoneda Y."/>
            <person name="Yoshida T."/>
            <person name="Sako Y."/>
        </authorList>
    </citation>
    <scope>NUCLEOTIDE SEQUENCE [LARGE SCALE GENOMIC DNA]</scope>
    <source>
        <strain evidence="11">Ug1</strain>
    </source>
</reference>
<feature type="domain" description="Cytidylate kinase" evidence="9">
    <location>
        <begin position="3"/>
        <end position="216"/>
    </location>
</feature>
<keyword evidence="2 8" id="KW-0808">Transferase</keyword>
<dbReference type="InterPro" id="IPR027417">
    <property type="entry name" value="P-loop_NTPase"/>
</dbReference>
<organism evidence="10 11">
    <name type="scientific">Carboxydothermus pertinax</name>
    <dbReference type="NCBI Taxonomy" id="870242"/>
    <lineage>
        <taxon>Bacteria</taxon>
        <taxon>Bacillati</taxon>
        <taxon>Bacillota</taxon>
        <taxon>Clostridia</taxon>
        <taxon>Thermoanaerobacterales</taxon>
        <taxon>Thermoanaerobacteraceae</taxon>
        <taxon>Carboxydothermus</taxon>
    </lineage>
</organism>
<keyword evidence="8" id="KW-0963">Cytoplasm</keyword>
<evidence type="ECO:0000256" key="7">
    <source>
        <dbReference type="ARBA" id="ARBA00048478"/>
    </source>
</evidence>
<sequence>MRIAIDGPAGAGKSTVAKILAQKLGYTYLDTGAMYRAVTVLLLKEGLSFTDEEKIKKLLQVMDLKIIPEKDGQKIYLNGQDITEVIRTPRVSELVAKVSALPVVREHLTKLQREYVTRGEIIADGRDMGTVVMPEAEVKIFLTASPEERARRRYQELKAKGFAVSYEEVLKEVLKRDEVDTTRKVSPLKQAPDAILVDTTGLSIEQVVDTLLRIIRGKRNVL</sequence>
<dbReference type="GO" id="GO:0036431">
    <property type="term" value="F:dCMP kinase activity"/>
    <property type="evidence" value="ECO:0007669"/>
    <property type="project" value="InterPro"/>
</dbReference>